<dbReference type="NCBIfam" id="TIGR00043">
    <property type="entry name" value="rRNA maturation RNase YbeY"/>
    <property type="match status" value="1"/>
</dbReference>
<comment type="cofactor">
    <cofactor evidence="1">
        <name>Zn(2+)</name>
        <dbReference type="ChEBI" id="CHEBI:29105"/>
    </cofactor>
</comment>
<dbReference type="GO" id="GO:0046872">
    <property type="term" value="F:metal ion binding"/>
    <property type="evidence" value="ECO:0007669"/>
    <property type="project" value="UniProtKB-KW"/>
</dbReference>
<dbReference type="PANTHER" id="PTHR46986:SF1">
    <property type="entry name" value="ENDORIBONUCLEASE YBEY, CHLOROPLASTIC"/>
    <property type="match status" value="1"/>
</dbReference>
<sequence>MTIEVTNTSGQLVPAEQITSLMTFALSVLDLNTSCDLNVSFVKDDYMSELHLKWMDEPGTTDVLSFPMDMPLTSQDIVTLGDIVISPVVAQSQAIAQGHTSDHEIFILATHGLLHILGYDHADKEEEKTMFSLQEKIVNDWEKSS</sequence>
<evidence type="ECO:0000313" key="9">
    <source>
        <dbReference type="EMBL" id="CAB4644010.1"/>
    </source>
</evidence>
<dbReference type="HAMAP" id="MF_00009">
    <property type="entry name" value="Endoribonucl_YbeY"/>
    <property type="match status" value="1"/>
</dbReference>
<protein>
    <submittedName>
        <fullName evidence="11">Unannotated protein</fullName>
    </submittedName>
</protein>
<name>A0A6J6L730_9ZZZZ</name>
<keyword evidence="7" id="KW-0862">Zinc</keyword>
<dbReference type="Gene3D" id="3.40.390.30">
    <property type="entry name" value="Metalloproteases ('zincins'), catalytic domain"/>
    <property type="match status" value="1"/>
</dbReference>
<evidence type="ECO:0000313" key="8">
    <source>
        <dbReference type="EMBL" id="CAB4634876.1"/>
    </source>
</evidence>
<evidence type="ECO:0000256" key="5">
    <source>
        <dbReference type="ARBA" id="ARBA00022759"/>
    </source>
</evidence>
<accession>A0A6J6L730</accession>
<dbReference type="GO" id="GO:0004519">
    <property type="term" value="F:endonuclease activity"/>
    <property type="evidence" value="ECO:0007669"/>
    <property type="project" value="UniProtKB-KW"/>
</dbReference>
<dbReference type="AlphaFoldDB" id="A0A6J6L730"/>
<evidence type="ECO:0000256" key="2">
    <source>
        <dbReference type="ARBA" id="ARBA00010875"/>
    </source>
</evidence>
<keyword evidence="5" id="KW-0255">Endonuclease</keyword>
<evidence type="ECO:0000256" key="6">
    <source>
        <dbReference type="ARBA" id="ARBA00022801"/>
    </source>
</evidence>
<evidence type="ECO:0000313" key="10">
    <source>
        <dbReference type="EMBL" id="CAB4655763.1"/>
    </source>
</evidence>
<dbReference type="EMBL" id="CAEZWF010000027">
    <property type="protein sequence ID" value="CAB4655763.1"/>
    <property type="molecule type" value="Genomic_DNA"/>
</dbReference>
<dbReference type="EMBL" id="CAEZVW010000039">
    <property type="protein sequence ID" value="CAB4644010.1"/>
    <property type="molecule type" value="Genomic_DNA"/>
</dbReference>
<dbReference type="GO" id="GO:0004222">
    <property type="term" value="F:metalloendopeptidase activity"/>
    <property type="evidence" value="ECO:0007669"/>
    <property type="project" value="InterPro"/>
</dbReference>
<dbReference type="GO" id="GO:0006364">
    <property type="term" value="P:rRNA processing"/>
    <property type="evidence" value="ECO:0007669"/>
    <property type="project" value="InterPro"/>
</dbReference>
<comment type="similarity">
    <text evidence="2">Belongs to the endoribonuclease YbeY family.</text>
</comment>
<evidence type="ECO:0000313" key="11">
    <source>
        <dbReference type="EMBL" id="CAB4656424.1"/>
    </source>
</evidence>
<dbReference type="InterPro" id="IPR002036">
    <property type="entry name" value="YbeY"/>
</dbReference>
<keyword evidence="4" id="KW-0479">Metal-binding</keyword>
<keyword evidence="6" id="KW-0378">Hydrolase</keyword>
<evidence type="ECO:0000256" key="1">
    <source>
        <dbReference type="ARBA" id="ARBA00001947"/>
    </source>
</evidence>
<evidence type="ECO:0000256" key="3">
    <source>
        <dbReference type="ARBA" id="ARBA00022722"/>
    </source>
</evidence>
<organism evidence="11">
    <name type="scientific">freshwater metagenome</name>
    <dbReference type="NCBI Taxonomy" id="449393"/>
    <lineage>
        <taxon>unclassified sequences</taxon>
        <taxon>metagenomes</taxon>
        <taxon>ecological metagenomes</taxon>
    </lineage>
</organism>
<dbReference type="Pfam" id="PF02130">
    <property type="entry name" value="YbeY"/>
    <property type="match status" value="1"/>
</dbReference>
<dbReference type="EMBL" id="CAEZWK010000028">
    <property type="protein sequence ID" value="CAB4656424.1"/>
    <property type="molecule type" value="Genomic_DNA"/>
</dbReference>
<keyword evidence="3" id="KW-0540">Nuclease</keyword>
<dbReference type="PROSITE" id="PS01306">
    <property type="entry name" value="UPF0054"/>
    <property type="match status" value="1"/>
</dbReference>
<dbReference type="InterPro" id="IPR020549">
    <property type="entry name" value="YbeY_CS"/>
</dbReference>
<dbReference type="InterPro" id="IPR023091">
    <property type="entry name" value="MetalPrtase_cat_dom_sf_prd"/>
</dbReference>
<gene>
    <name evidence="8" type="ORF">UFOPK2046_00588</name>
    <name evidence="9" type="ORF">UFOPK2157_00874</name>
    <name evidence="10" type="ORF">UFOPK2228_00873</name>
    <name evidence="11" type="ORF">UFOPK2245_00915</name>
</gene>
<reference evidence="11" key="1">
    <citation type="submission" date="2020-05" db="EMBL/GenBank/DDBJ databases">
        <authorList>
            <person name="Chiriac C."/>
            <person name="Salcher M."/>
            <person name="Ghai R."/>
            <person name="Kavagutti S V."/>
        </authorList>
    </citation>
    <scope>NUCLEOTIDE SEQUENCE</scope>
</reference>
<evidence type="ECO:0000256" key="4">
    <source>
        <dbReference type="ARBA" id="ARBA00022723"/>
    </source>
</evidence>
<dbReference type="SUPFAM" id="SSF55486">
    <property type="entry name" value="Metalloproteases ('zincins'), catalytic domain"/>
    <property type="match status" value="1"/>
</dbReference>
<dbReference type="EMBL" id="CAEZVP010000095">
    <property type="protein sequence ID" value="CAB4634876.1"/>
    <property type="molecule type" value="Genomic_DNA"/>
</dbReference>
<evidence type="ECO:0000256" key="7">
    <source>
        <dbReference type="ARBA" id="ARBA00022833"/>
    </source>
</evidence>
<proteinExistence type="inferred from homology"/>
<dbReference type="PANTHER" id="PTHR46986">
    <property type="entry name" value="ENDORIBONUCLEASE YBEY, CHLOROPLASTIC"/>
    <property type="match status" value="1"/>
</dbReference>